<evidence type="ECO:0000256" key="2">
    <source>
        <dbReference type="ARBA" id="ARBA00022771"/>
    </source>
</evidence>
<dbReference type="Pfam" id="PF04434">
    <property type="entry name" value="SWIM"/>
    <property type="match status" value="1"/>
</dbReference>
<keyword evidence="3" id="KW-0862">Zinc</keyword>
<evidence type="ECO:0000256" key="3">
    <source>
        <dbReference type="ARBA" id="ARBA00022833"/>
    </source>
</evidence>
<comment type="caution">
    <text evidence="6">The sequence shown here is derived from an EMBL/GenBank/DDBJ whole genome shotgun (WGS) entry which is preliminary data.</text>
</comment>
<evidence type="ECO:0000313" key="6">
    <source>
        <dbReference type="EMBL" id="GEU38545.1"/>
    </source>
</evidence>
<dbReference type="GO" id="GO:0008270">
    <property type="term" value="F:zinc ion binding"/>
    <property type="evidence" value="ECO:0007669"/>
    <property type="project" value="UniProtKB-KW"/>
</dbReference>
<feature type="domain" description="SWIM-type" evidence="5">
    <location>
        <begin position="317"/>
        <end position="354"/>
    </location>
</feature>
<dbReference type="PROSITE" id="PS50966">
    <property type="entry name" value="ZF_SWIM"/>
    <property type="match status" value="1"/>
</dbReference>
<accession>A0A6L2JRS7</accession>
<dbReference type="EMBL" id="BKCJ010001064">
    <property type="protein sequence ID" value="GEU38545.1"/>
    <property type="molecule type" value="Genomic_DNA"/>
</dbReference>
<evidence type="ECO:0000256" key="4">
    <source>
        <dbReference type="PROSITE-ProRule" id="PRU00325"/>
    </source>
</evidence>
<keyword evidence="2 4" id="KW-0863">Zinc-finger</keyword>
<proteinExistence type="predicted"/>
<dbReference type="SMART" id="SM00575">
    <property type="entry name" value="ZnF_PMZ"/>
    <property type="match status" value="1"/>
</dbReference>
<reference evidence="6" key="1">
    <citation type="journal article" date="2019" name="Sci. Rep.">
        <title>Draft genome of Tanacetum cinerariifolium, the natural source of mosquito coil.</title>
        <authorList>
            <person name="Yamashiro T."/>
            <person name="Shiraishi A."/>
            <person name="Satake H."/>
            <person name="Nakayama K."/>
        </authorList>
    </citation>
    <scope>NUCLEOTIDE SEQUENCE</scope>
</reference>
<dbReference type="PANTHER" id="PTHR47718">
    <property type="entry name" value="OS01G0519700 PROTEIN"/>
    <property type="match status" value="1"/>
</dbReference>
<dbReference type="InterPro" id="IPR007527">
    <property type="entry name" value="Znf_SWIM"/>
</dbReference>
<gene>
    <name evidence="6" type="ORF">Tci_010523</name>
</gene>
<keyword evidence="1" id="KW-0479">Metal-binding</keyword>
<evidence type="ECO:0000256" key="1">
    <source>
        <dbReference type="ARBA" id="ARBA00022723"/>
    </source>
</evidence>
<protein>
    <recommendedName>
        <fullName evidence="5">SWIM-type domain-containing protein</fullName>
    </recommendedName>
</protein>
<dbReference type="AlphaFoldDB" id="A0A6L2JRS7"/>
<organism evidence="6">
    <name type="scientific">Tanacetum cinerariifolium</name>
    <name type="common">Dalmatian daisy</name>
    <name type="synonym">Chrysanthemum cinerariifolium</name>
    <dbReference type="NCBI Taxonomy" id="118510"/>
    <lineage>
        <taxon>Eukaryota</taxon>
        <taxon>Viridiplantae</taxon>
        <taxon>Streptophyta</taxon>
        <taxon>Embryophyta</taxon>
        <taxon>Tracheophyta</taxon>
        <taxon>Spermatophyta</taxon>
        <taxon>Magnoliopsida</taxon>
        <taxon>eudicotyledons</taxon>
        <taxon>Gunneridae</taxon>
        <taxon>Pentapetalae</taxon>
        <taxon>asterids</taxon>
        <taxon>campanulids</taxon>
        <taxon>Asterales</taxon>
        <taxon>Asteraceae</taxon>
        <taxon>Asteroideae</taxon>
        <taxon>Anthemideae</taxon>
        <taxon>Anthemidinae</taxon>
        <taxon>Tanacetum</taxon>
    </lineage>
</organism>
<evidence type="ECO:0000259" key="5">
    <source>
        <dbReference type="PROSITE" id="PS50966"/>
    </source>
</evidence>
<dbReference type="InterPro" id="IPR006564">
    <property type="entry name" value="Znf_PMZ"/>
</dbReference>
<sequence length="440" mass="51018">MVQENPLENKHANAFLINDIDTNGYLINNMEQDYGSNRPYDAYVTQIWDEEGPIDGNTIGKVFDTPDDAYTFYNQYAFTHGFGIHKHWNYKNKVTNEVYRKWMRPCHVKKVINAMNPPYVADVTSKQCFDILSEQRKQYKGKEFYGLIKHFQDKASIDNNQYFNIYSNSDGSPRNVFWADGRSRDAYIKFRDVVMFDVTYLTNKIKFPFDPFVGGESSCGQSESIHSVFDVFVNSNTMLNEFVIQYDNAIKSQRAAEEDEDFKTMNSRAVLSLVHPIEAKAGMERSNQQYDSQYFKKSLEQVTYSVGQVNVEKKYLRTVNFNLLNKVDVTCFCAMFATYGILCKHSLYVMKKRHVETLPDQYILPRWTLDSKYKASNDSIAIKEINNESGVSALTLWCVHSNSTKAIEQAKDLPSEITRLNTILVKFLEDQMSQKWEKEA</sequence>
<dbReference type="PANTHER" id="PTHR47718:SF7">
    <property type="entry name" value="PROTEIN FAR1-RELATED SEQUENCE"/>
    <property type="match status" value="1"/>
</dbReference>
<name>A0A6L2JRS7_TANCI</name>